<name>A0A3R9ZYD8_9HYPH</name>
<keyword evidence="2" id="KW-1185">Reference proteome</keyword>
<gene>
    <name evidence="1" type="ORF">EJC49_19540</name>
</gene>
<proteinExistence type="predicted"/>
<comment type="caution">
    <text evidence="1">The sequence shown here is derived from an EMBL/GenBank/DDBJ whole genome shotgun (WGS) entry which is preliminary data.</text>
</comment>
<dbReference type="RefSeq" id="WP_126701616.1">
    <property type="nucleotide sequence ID" value="NZ_RWKW01000082.1"/>
</dbReference>
<dbReference type="AlphaFoldDB" id="A0A3R9ZYD8"/>
<dbReference type="OrthoDB" id="8775529at2"/>
<reference evidence="1 2" key="1">
    <citation type="submission" date="2018-12" db="EMBL/GenBank/DDBJ databases">
        <title>Mesorhizobium carbonis sp. nov., isolated from coal mine water.</title>
        <authorList>
            <person name="Xin W."/>
            <person name="Xu Z."/>
            <person name="Xiang F."/>
            <person name="Zhang J."/>
            <person name="Xi L."/>
            <person name="Liu J."/>
        </authorList>
    </citation>
    <scope>NUCLEOTIDE SEQUENCE [LARGE SCALE GENOMIC DNA]</scope>
    <source>
        <strain evidence="1 2">B2.3</strain>
    </source>
</reference>
<evidence type="ECO:0000313" key="2">
    <source>
        <dbReference type="Proteomes" id="UP000278398"/>
    </source>
</evidence>
<evidence type="ECO:0000313" key="1">
    <source>
        <dbReference type="EMBL" id="RST84682.1"/>
    </source>
</evidence>
<dbReference type="Proteomes" id="UP000278398">
    <property type="component" value="Unassembled WGS sequence"/>
</dbReference>
<accession>A0A3R9ZYD8</accession>
<sequence>MREEVQREKIGQRLFGDAAVTRDAMPLVTRLASIGADEELVDELAGLIRRAGSLILQRPEPNDQAARDGFLDALRTALGVHAPHVDLQTFDAAVASVRHAEEGYFRILGALERSPIFNHPAPARLSAAFSRAEQRLAEVTGMMEDALASGAQFSVPGGISMTDENGEPRSFDALLTSIVEGLSGFLKMEAYRGRFFTKAGWVELPALPVATQEDLGLYGPCEALGIFWQRWERLHRKALFGDQSIEVLTGGTLPPNLSPRITQVFTRPADANFVDWAANERALDRQGIAHWDLVTTTNVQSAAKGISGTLAALPTEWIGDEEVAQTLSLSEAVGFDITQDTSRHAGLMLSEWVRGYMALDAWAKTRSDMTDPILRTSRQELVDLLTRLSLAAAQADAFLDAVSFGRKSRDLWDTPIVRTKTDWLVVGAAVSSPRLANIIPSLLASMEVQIKRKGPAFETRVLEFLCKQGLDARAVTAWRDGAEYQYDALVGWGDKLLLIECKNKGLSGNDPVRAYHFVQGLEDDIKQVERLLQGLETWPEIVTDNFGTDAAGLAIVPILLQNETFQLPGPFEGVYIYDWSALSRFFEVPYYRLAHTHQIAPGQSFLNRVAVKRIWSGEVPTADDLIAEMDAPLQLKILDQVAEVVPSVFPLDENTLAWDWSIIRHPITVEAYATACGVDPAPIVAQLKKIDDAYLAAKANGFRGLTPKLSKRAQRRQAGKDSAR</sequence>
<organism evidence="1 2">
    <name type="scientific">Aquibium carbonis</name>
    <dbReference type="NCBI Taxonomy" id="2495581"/>
    <lineage>
        <taxon>Bacteria</taxon>
        <taxon>Pseudomonadati</taxon>
        <taxon>Pseudomonadota</taxon>
        <taxon>Alphaproteobacteria</taxon>
        <taxon>Hyphomicrobiales</taxon>
        <taxon>Phyllobacteriaceae</taxon>
        <taxon>Aquibium</taxon>
    </lineage>
</organism>
<dbReference type="EMBL" id="RWKW01000082">
    <property type="protein sequence ID" value="RST84682.1"/>
    <property type="molecule type" value="Genomic_DNA"/>
</dbReference>
<protein>
    <submittedName>
        <fullName evidence="1">Uncharacterized protein</fullName>
    </submittedName>
</protein>